<dbReference type="PANTHER" id="PTHR23236">
    <property type="entry name" value="EUKARYOTIC TRANSLATION INITIATION FACTOR 4B/4H"/>
    <property type="match status" value="1"/>
</dbReference>
<protein>
    <submittedName>
        <fullName evidence="5">Nucleolin 2 isoform X2</fullName>
    </submittedName>
</protein>
<dbReference type="CDD" id="cd12451">
    <property type="entry name" value="RRM2_NUCLs"/>
    <property type="match status" value="1"/>
</dbReference>
<feature type="compositionally biased region" description="Basic and acidic residues" evidence="3">
    <location>
        <begin position="47"/>
        <end position="64"/>
    </location>
</feature>
<dbReference type="InterPro" id="IPR000504">
    <property type="entry name" value="RRM_dom"/>
</dbReference>
<feature type="compositionally biased region" description="Gly residues" evidence="3">
    <location>
        <begin position="646"/>
        <end position="658"/>
    </location>
</feature>
<dbReference type="EMBL" id="JAAIUW010000006">
    <property type="protein sequence ID" value="KAF7827421.1"/>
    <property type="molecule type" value="Genomic_DNA"/>
</dbReference>
<feature type="compositionally biased region" description="Acidic residues" evidence="3">
    <location>
        <begin position="406"/>
        <end position="416"/>
    </location>
</feature>
<accession>A0A834WPZ8</accession>
<comment type="caution">
    <text evidence="5">The sequence shown here is derived from an EMBL/GenBank/DDBJ whole genome shotgun (WGS) entry which is preliminary data.</text>
</comment>
<feature type="compositionally biased region" description="Basic residues" evidence="3">
    <location>
        <begin position="779"/>
        <end position="790"/>
    </location>
</feature>
<dbReference type="SMART" id="SM00360">
    <property type="entry name" value="RRM"/>
    <property type="match status" value="2"/>
</dbReference>
<name>A0A834WPZ8_9FABA</name>
<dbReference type="OrthoDB" id="439808at2759"/>
<dbReference type="PROSITE" id="PS50102">
    <property type="entry name" value="RRM"/>
    <property type="match status" value="2"/>
</dbReference>
<feature type="compositionally biased region" description="Low complexity" evidence="3">
    <location>
        <begin position="226"/>
        <end position="236"/>
    </location>
</feature>
<dbReference type="InterPro" id="IPR034350">
    <property type="entry name" value="NUCL_RRM2"/>
</dbReference>
<evidence type="ECO:0000259" key="4">
    <source>
        <dbReference type="PROSITE" id="PS50102"/>
    </source>
</evidence>
<dbReference type="CDD" id="cd12450">
    <property type="entry name" value="RRM1_NUCLs"/>
    <property type="match status" value="1"/>
</dbReference>
<evidence type="ECO:0000256" key="3">
    <source>
        <dbReference type="SAM" id="MobiDB-lite"/>
    </source>
</evidence>
<feature type="region of interest" description="Disordered" evidence="3">
    <location>
        <begin position="756"/>
        <end position="790"/>
    </location>
</feature>
<feature type="compositionally biased region" description="Acidic residues" evidence="3">
    <location>
        <begin position="167"/>
        <end position="180"/>
    </location>
</feature>
<organism evidence="5 6">
    <name type="scientific">Senna tora</name>
    <dbReference type="NCBI Taxonomy" id="362788"/>
    <lineage>
        <taxon>Eukaryota</taxon>
        <taxon>Viridiplantae</taxon>
        <taxon>Streptophyta</taxon>
        <taxon>Embryophyta</taxon>
        <taxon>Tracheophyta</taxon>
        <taxon>Spermatophyta</taxon>
        <taxon>Magnoliopsida</taxon>
        <taxon>eudicotyledons</taxon>
        <taxon>Gunneridae</taxon>
        <taxon>Pentapetalae</taxon>
        <taxon>rosids</taxon>
        <taxon>fabids</taxon>
        <taxon>Fabales</taxon>
        <taxon>Fabaceae</taxon>
        <taxon>Caesalpinioideae</taxon>
        <taxon>Cassia clade</taxon>
        <taxon>Senna</taxon>
    </lineage>
</organism>
<dbReference type="Pfam" id="PF00076">
    <property type="entry name" value="RRM_1"/>
    <property type="match status" value="2"/>
</dbReference>
<feature type="region of interest" description="Disordered" evidence="3">
    <location>
        <begin position="437"/>
        <end position="456"/>
    </location>
</feature>
<dbReference type="PANTHER" id="PTHR23236:SF102">
    <property type="entry name" value="POLYADENYLATE-BINDING PROTEIN 2-RELATED"/>
    <property type="match status" value="1"/>
</dbReference>
<dbReference type="GO" id="GO:0008143">
    <property type="term" value="F:poly(A) binding"/>
    <property type="evidence" value="ECO:0007669"/>
    <property type="project" value="TreeGrafter"/>
</dbReference>
<sequence>MGKSSKKSAPKVDAAPAVQPPKSTTKKGKREAEDELEKQVSAKKQKRDVVTEKKKQDEVTEKQKQAKMQKNKKESSSEDSSSSDSEEDKKPATKATFPSKTQPAKNGKVGTGLQKSKPSSSSSSSESSDDSSDDNAAKSKVVVNSKVASAAGKNGTVAAKKKVESSESSDTDSSSDDENDDRTKVAPSSKKLPVVAAKKVESDSETSDSESDSSSDEDNVTKSSKKLSAASKSTPAKKIKSSDDSTSDSSSDEDDDLKTKQPAVSKKLPASAGVSKKKVESSDSSDDESSDESSDDGKKSTVTALSKPSATPKKAESSDSSDSDSSSSDDDNKNKKTANVPKANVKAASSVKTPKQESSEGSEDDSSEDEGKMDVDEDSSSEESDEEPQKKKVKALTQKASKESSDSSEDSEEDTEIPSKTPQKNGKDVEMVDADSMKSNGKQAPKTPFTPKGQPATSKTLFVGNLSYQVERADLEYFFKDCGEVVDVRLATDENGTFKGFGHIEFATAEAAQNAMEMNGKELLNRSVRLDFARERGAYTPNSGNFSNSFQKGGEAQAHTIFVKGLDTSQGVDEIRTSLEEHFSCGEISRISVPKDFDTGAVKGYAYLDFKDVGSFNKALELNGSELGGYSLIVDEARPRSDFQGSSGGRGGGRSGGRGGRDGGGRFGGGRFGGRHGGGRGGRGGGRGGGGRGRGTPYKPSFAAEGTGGPRMRIEGSDVSESSKGACPVPHRSSRHHVVMEDDDASVQIRERIISKRGDDMDQNVNHGDDLHVPTRPITRARSKRIQQAM</sequence>
<feature type="compositionally biased region" description="Acidic residues" evidence="3">
    <location>
        <begin position="203"/>
        <end position="218"/>
    </location>
</feature>
<dbReference type="AlphaFoldDB" id="A0A834WPZ8"/>
<keyword evidence="6" id="KW-1185">Reference proteome</keyword>
<feature type="region of interest" description="Disordered" evidence="3">
    <location>
        <begin position="1"/>
        <end position="429"/>
    </location>
</feature>
<reference evidence="5" key="1">
    <citation type="submission" date="2020-09" db="EMBL/GenBank/DDBJ databases">
        <title>Genome-Enabled Discovery of Anthraquinone Biosynthesis in Senna tora.</title>
        <authorList>
            <person name="Kang S.-H."/>
            <person name="Pandey R.P."/>
            <person name="Lee C.-M."/>
            <person name="Sim J.-S."/>
            <person name="Jeong J.-T."/>
            <person name="Choi B.-S."/>
            <person name="Jung M."/>
            <person name="Ginzburg D."/>
            <person name="Zhao K."/>
            <person name="Won S.Y."/>
            <person name="Oh T.-J."/>
            <person name="Yu Y."/>
            <person name="Kim N.-H."/>
            <person name="Lee O.R."/>
            <person name="Lee T.-H."/>
            <person name="Bashyal P."/>
            <person name="Kim T.-S."/>
            <person name="Lee W.-H."/>
            <person name="Kawkins C."/>
            <person name="Kim C.-K."/>
            <person name="Kim J.S."/>
            <person name="Ahn B.O."/>
            <person name="Rhee S.Y."/>
            <person name="Sohng J.K."/>
        </authorList>
    </citation>
    <scope>NUCLEOTIDE SEQUENCE</scope>
    <source>
        <tissue evidence="5">Leaf</tissue>
    </source>
</reference>
<feature type="domain" description="RRM" evidence="4">
    <location>
        <begin position="459"/>
        <end position="535"/>
    </location>
</feature>
<dbReference type="InterPro" id="IPR012677">
    <property type="entry name" value="Nucleotide-bd_a/b_plait_sf"/>
</dbReference>
<keyword evidence="1 2" id="KW-0694">RNA-binding</keyword>
<dbReference type="SUPFAM" id="SSF54928">
    <property type="entry name" value="RNA-binding domain, RBD"/>
    <property type="match status" value="2"/>
</dbReference>
<evidence type="ECO:0000256" key="2">
    <source>
        <dbReference type="PROSITE-ProRule" id="PRU00176"/>
    </source>
</evidence>
<evidence type="ECO:0000313" key="5">
    <source>
        <dbReference type="EMBL" id="KAF7827421.1"/>
    </source>
</evidence>
<gene>
    <name evidence="5" type="ORF">G2W53_018585</name>
</gene>
<dbReference type="InterPro" id="IPR034349">
    <property type="entry name" value="NUCL_RRM1"/>
</dbReference>
<feature type="domain" description="RRM" evidence="4">
    <location>
        <begin position="559"/>
        <end position="639"/>
    </location>
</feature>
<evidence type="ECO:0000256" key="1">
    <source>
        <dbReference type="ARBA" id="ARBA00022884"/>
    </source>
</evidence>
<feature type="compositionally biased region" description="Low complexity" evidence="3">
    <location>
        <begin position="138"/>
        <end position="151"/>
    </location>
</feature>
<feature type="compositionally biased region" description="Acidic residues" evidence="3">
    <location>
        <begin position="375"/>
        <end position="386"/>
    </location>
</feature>
<dbReference type="Gene3D" id="3.30.70.330">
    <property type="match status" value="2"/>
</dbReference>
<feature type="compositionally biased region" description="Gly residues" evidence="3">
    <location>
        <begin position="679"/>
        <end position="694"/>
    </location>
</feature>
<feature type="region of interest" description="Disordered" evidence="3">
    <location>
        <begin position="638"/>
        <end position="734"/>
    </location>
</feature>
<dbReference type="Proteomes" id="UP000634136">
    <property type="component" value="Unassembled WGS sequence"/>
</dbReference>
<evidence type="ECO:0000313" key="6">
    <source>
        <dbReference type="Proteomes" id="UP000634136"/>
    </source>
</evidence>
<feature type="compositionally biased region" description="Acidic residues" evidence="3">
    <location>
        <begin position="283"/>
        <end position="294"/>
    </location>
</feature>
<dbReference type="InterPro" id="IPR035979">
    <property type="entry name" value="RBD_domain_sf"/>
</dbReference>
<proteinExistence type="predicted"/>